<organism evidence="2 3">
    <name type="scientific">Candidatus Gemmiger excrementipullorum</name>
    <dbReference type="NCBI Taxonomy" id="2838610"/>
    <lineage>
        <taxon>Bacteria</taxon>
        <taxon>Bacillati</taxon>
        <taxon>Bacillota</taxon>
        <taxon>Clostridia</taxon>
        <taxon>Eubacteriales</taxon>
        <taxon>Gemmiger</taxon>
    </lineage>
</organism>
<evidence type="ECO:0000313" key="3">
    <source>
        <dbReference type="Proteomes" id="UP000886751"/>
    </source>
</evidence>
<sequence>MPKLSACIVAYCDYEEVCAAVRSILHHTPAADFTLYVVDNASPDGCGEKLAATDFGDARVTVLPLPQNLGFGKGHNAVLDRLDSDVHFILNPDIVLTEDILEPMAKWLLATPGAAMATPQLRYPDGRLQHLPRRKPTPWLLLARQLAPKLGGAFRKADDYYTMQNEDLHAPRRIEFCTGSFMAVRTDVLKKIGGFDPAYFMYVEDADLTQKVLREGTVWLAPQFTAVHAWHRAPMRDAGKFKMQLVSMGRYFRKWGCGKGTV</sequence>
<dbReference type="PANTHER" id="PTHR43179:SF10">
    <property type="entry name" value="GLYCOSYL TRANSFERASE"/>
    <property type="match status" value="1"/>
</dbReference>
<dbReference type="Gene3D" id="3.90.550.10">
    <property type="entry name" value="Spore Coat Polysaccharide Biosynthesis Protein SpsA, Chain A"/>
    <property type="match status" value="1"/>
</dbReference>
<dbReference type="AlphaFoldDB" id="A0A9D1Y1S1"/>
<comment type="caution">
    <text evidence="2">The sequence shown here is derived from an EMBL/GenBank/DDBJ whole genome shotgun (WGS) entry which is preliminary data.</text>
</comment>
<reference evidence="2" key="1">
    <citation type="journal article" date="2021" name="PeerJ">
        <title>Extensive microbial diversity within the chicken gut microbiome revealed by metagenomics and culture.</title>
        <authorList>
            <person name="Gilroy R."/>
            <person name="Ravi A."/>
            <person name="Getino M."/>
            <person name="Pursley I."/>
            <person name="Horton D.L."/>
            <person name="Alikhan N.F."/>
            <person name="Baker D."/>
            <person name="Gharbi K."/>
            <person name="Hall N."/>
            <person name="Watson M."/>
            <person name="Adriaenssens E.M."/>
            <person name="Foster-Nyarko E."/>
            <person name="Jarju S."/>
            <person name="Secka A."/>
            <person name="Antonio M."/>
            <person name="Oren A."/>
            <person name="Chaudhuri R.R."/>
            <person name="La Ragione R."/>
            <person name="Hildebrand F."/>
            <person name="Pallen M.J."/>
        </authorList>
    </citation>
    <scope>NUCLEOTIDE SEQUENCE</scope>
    <source>
        <strain evidence="2">ChiHecec2B26-7398</strain>
    </source>
</reference>
<evidence type="ECO:0000313" key="2">
    <source>
        <dbReference type="EMBL" id="HIX95414.1"/>
    </source>
</evidence>
<evidence type="ECO:0000259" key="1">
    <source>
        <dbReference type="Pfam" id="PF00535"/>
    </source>
</evidence>
<proteinExistence type="predicted"/>
<reference evidence="2" key="2">
    <citation type="submission" date="2021-04" db="EMBL/GenBank/DDBJ databases">
        <authorList>
            <person name="Gilroy R."/>
        </authorList>
    </citation>
    <scope>NUCLEOTIDE SEQUENCE</scope>
    <source>
        <strain evidence="2">ChiHecec2B26-7398</strain>
    </source>
</reference>
<dbReference type="InterPro" id="IPR029044">
    <property type="entry name" value="Nucleotide-diphossugar_trans"/>
</dbReference>
<protein>
    <submittedName>
        <fullName evidence="2">Glycosyltransferase family 2 protein</fullName>
    </submittedName>
</protein>
<dbReference type="SUPFAM" id="SSF53448">
    <property type="entry name" value="Nucleotide-diphospho-sugar transferases"/>
    <property type="match status" value="1"/>
</dbReference>
<dbReference type="Pfam" id="PF00535">
    <property type="entry name" value="Glycos_transf_2"/>
    <property type="match status" value="1"/>
</dbReference>
<dbReference type="PANTHER" id="PTHR43179">
    <property type="entry name" value="RHAMNOSYLTRANSFERASE WBBL"/>
    <property type="match status" value="1"/>
</dbReference>
<name>A0A9D1Y1S1_9FIRM</name>
<gene>
    <name evidence="2" type="ORF">H9846_08150</name>
</gene>
<dbReference type="InterPro" id="IPR001173">
    <property type="entry name" value="Glyco_trans_2-like"/>
</dbReference>
<dbReference type="Proteomes" id="UP000886751">
    <property type="component" value="Unassembled WGS sequence"/>
</dbReference>
<accession>A0A9D1Y1S1</accession>
<feature type="domain" description="Glycosyltransferase 2-like" evidence="1">
    <location>
        <begin position="5"/>
        <end position="192"/>
    </location>
</feature>
<dbReference type="EMBL" id="DXEI01000122">
    <property type="protein sequence ID" value="HIX95414.1"/>
    <property type="molecule type" value="Genomic_DNA"/>
</dbReference>